<evidence type="ECO:0000313" key="2">
    <source>
        <dbReference type="EMBL" id="OTP18482.1"/>
    </source>
</evidence>
<feature type="transmembrane region" description="Helical" evidence="1">
    <location>
        <begin position="166"/>
        <end position="186"/>
    </location>
</feature>
<reference evidence="3" key="3">
    <citation type="submission" date="2024-03" db="EMBL/GenBank/DDBJ databases">
        <title>The Genome Sequence of Enterococcus sp. DIV0242b.</title>
        <authorList>
            <consortium name="The Broad Institute Genomics Platform"/>
            <consortium name="The Broad Institute Microbial Omics Core"/>
            <consortium name="The Broad Institute Genomic Center for Infectious Diseases"/>
            <person name="Earl A."/>
            <person name="Manson A."/>
            <person name="Gilmore M."/>
            <person name="Schwartman J."/>
            <person name="Shea T."/>
            <person name="Abouelleil A."/>
            <person name="Cao P."/>
            <person name="Chapman S."/>
            <person name="Cusick C."/>
            <person name="Young S."/>
            <person name="Neafsey D."/>
            <person name="Nusbaum C."/>
            <person name="Birren B."/>
        </authorList>
    </citation>
    <scope>NUCLEOTIDE SEQUENCE</scope>
    <source>
        <strain evidence="3">9E7_DIV0242</strain>
    </source>
</reference>
<reference evidence="2" key="1">
    <citation type="submission" date="2017-05" db="EMBL/GenBank/DDBJ databases">
        <title>The Genome Sequence of Enterococcus sp. 9E7_DIV0242.</title>
        <authorList>
            <consortium name="The Broad Institute Genomics Platform"/>
            <consortium name="The Broad Institute Genomic Center for Infectious Diseases"/>
            <person name="Earl A."/>
            <person name="Manson A."/>
            <person name="Schwartman J."/>
            <person name="Gilmore M."/>
            <person name="Abouelleil A."/>
            <person name="Cao P."/>
            <person name="Chapman S."/>
            <person name="Cusick C."/>
            <person name="Shea T."/>
            <person name="Young S."/>
            <person name="Neafsey D."/>
            <person name="Nusbaum C."/>
            <person name="Birren B."/>
        </authorList>
    </citation>
    <scope>NUCLEOTIDE SEQUENCE [LARGE SCALE GENOMIC DNA]</scope>
    <source>
        <strain evidence="2">9E7_DIV0242</strain>
    </source>
</reference>
<dbReference type="EMBL" id="NGMM01000001">
    <property type="protein sequence ID" value="OTP18482.1"/>
    <property type="molecule type" value="Genomic_DNA"/>
</dbReference>
<keyword evidence="4" id="KW-1185">Reference proteome</keyword>
<reference evidence="3" key="2">
    <citation type="submission" date="2017-05" db="EMBL/GenBank/DDBJ databases">
        <authorList>
            <consortium name="The Broad Institute Genomics Platform"/>
            <consortium name="The Broad Institute Genomic Center for Infectious Diseases"/>
            <person name="Earl A."/>
            <person name="Manson A."/>
            <person name="Schwartman J."/>
            <person name="Gilmore M."/>
            <person name="Abouelleil A."/>
            <person name="Cao P."/>
            <person name="Chapman S."/>
            <person name="Cusick C."/>
            <person name="Shea T."/>
            <person name="Young S."/>
            <person name="Neafsey D."/>
            <person name="Nusbaum C."/>
            <person name="Birren B."/>
        </authorList>
    </citation>
    <scope>NUCLEOTIDE SEQUENCE</scope>
    <source>
        <strain evidence="3">9E7_DIV0242</strain>
    </source>
</reference>
<keyword evidence="1" id="KW-0472">Membrane</keyword>
<gene>
    <name evidence="3" type="ORF">A5888_000248</name>
    <name evidence="2" type="ORF">A5888_000296</name>
</gene>
<keyword evidence="1" id="KW-0812">Transmembrane</keyword>
<dbReference type="RefSeq" id="WP_086347467.1">
    <property type="nucleotide sequence ID" value="NZ_CP147247.1"/>
</dbReference>
<name>A0A242KBF3_9ENTE</name>
<proteinExistence type="predicted"/>
<accession>A0A242KBF3</accession>
<dbReference type="SUPFAM" id="SSF158560">
    <property type="entry name" value="BH3980-like"/>
    <property type="match status" value="1"/>
</dbReference>
<evidence type="ECO:0000256" key="1">
    <source>
        <dbReference type="SAM" id="Phobius"/>
    </source>
</evidence>
<protein>
    <recommendedName>
        <fullName evidence="5">DUF1129 domain-containing protein</fullName>
    </recommendedName>
</protein>
<organism evidence="2">
    <name type="scientific">Candidatus Enterococcus clewellii</name>
    <dbReference type="NCBI Taxonomy" id="1834193"/>
    <lineage>
        <taxon>Bacteria</taxon>
        <taxon>Bacillati</taxon>
        <taxon>Bacillota</taxon>
        <taxon>Bacilli</taxon>
        <taxon>Lactobacillales</taxon>
        <taxon>Enterococcaceae</taxon>
        <taxon>Enterococcus</taxon>
    </lineage>
</organism>
<feature type="transmembrane region" description="Helical" evidence="1">
    <location>
        <begin position="125"/>
        <end position="146"/>
    </location>
</feature>
<sequence>MKKTQADSYREAANLIEEKLTDNNKKYFDDLRTYLITAGLFFDEEEINQQVYELGSDLLEAQQNDERAEDYFGMDAKGAADEMIRNFKKTSLKERVKISSLVIGIFWLFKIMSDVSGSGPIKLNVLSYFFSAVFVMIVLVGVFKVLHYSIYSKEQFFNRNKIGKFILLWLAMFGVIGGFVLIHLYTPELWVVTIPAPYDLLMIGVLVVVYAGAIITMRWRDFYPTIIIVVVLGIFGLAYRIPFFAPILSGKNGLWINLGVLLIAYTAYIIWTTRKVKEARS</sequence>
<dbReference type="Gene3D" id="1.10.1900.10">
    <property type="entry name" value="c-terminal domain of poly(a) binding protein"/>
    <property type="match status" value="1"/>
</dbReference>
<feature type="transmembrane region" description="Helical" evidence="1">
    <location>
        <begin position="222"/>
        <end position="241"/>
    </location>
</feature>
<keyword evidence="1" id="KW-1133">Transmembrane helix</keyword>
<feature type="transmembrane region" description="Helical" evidence="1">
    <location>
        <begin position="96"/>
        <end position="113"/>
    </location>
</feature>
<feature type="transmembrane region" description="Helical" evidence="1">
    <location>
        <begin position="253"/>
        <end position="271"/>
    </location>
</feature>
<dbReference type="AlphaFoldDB" id="A0A242KBF3"/>
<evidence type="ECO:0008006" key="5">
    <source>
        <dbReference type="Google" id="ProtNLM"/>
    </source>
</evidence>
<dbReference type="EMBL" id="CP147247">
    <property type="protein sequence ID" value="WYJ88529.1"/>
    <property type="molecule type" value="Genomic_DNA"/>
</dbReference>
<feature type="transmembrane region" description="Helical" evidence="1">
    <location>
        <begin position="198"/>
        <end position="215"/>
    </location>
</feature>
<evidence type="ECO:0000313" key="3">
    <source>
        <dbReference type="EMBL" id="WYJ88529.1"/>
    </source>
</evidence>
<evidence type="ECO:0000313" key="4">
    <source>
        <dbReference type="Proteomes" id="UP000195141"/>
    </source>
</evidence>
<dbReference type="OrthoDB" id="1655249at2"/>
<dbReference type="Proteomes" id="UP000195141">
    <property type="component" value="Chromosome"/>
</dbReference>